<keyword evidence="3" id="KW-1185">Reference proteome</keyword>
<dbReference type="EMBL" id="JBHUIP010000014">
    <property type="protein sequence ID" value="MFD2264787.1"/>
    <property type="molecule type" value="Genomic_DNA"/>
</dbReference>
<feature type="compositionally biased region" description="Polar residues" evidence="1">
    <location>
        <begin position="143"/>
        <end position="159"/>
    </location>
</feature>
<comment type="caution">
    <text evidence="2">The sequence shown here is derived from an EMBL/GenBank/DDBJ whole genome shotgun (WGS) entry which is preliminary data.</text>
</comment>
<dbReference type="RefSeq" id="WP_379877915.1">
    <property type="nucleotide sequence ID" value="NZ_JBHUIP010000014.1"/>
</dbReference>
<dbReference type="SUPFAM" id="SSF75708">
    <property type="entry name" value="Chemotaxis phosphatase CheZ"/>
    <property type="match status" value="1"/>
</dbReference>
<evidence type="ECO:0000313" key="3">
    <source>
        <dbReference type="Proteomes" id="UP001597295"/>
    </source>
</evidence>
<evidence type="ECO:0000256" key="1">
    <source>
        <dbReference type="SAM" id="MobiDB-lite"/>
    </source>
</evidence>
<proteinExistence type="predicted"/>
<organism evidence="2 3">
    <name type="scientific">Lacibacterium aquatile</name>
    <dbReference type="NCBI Taxonomy" id="1168082"/>
    <lineage>
        <taxon>Bacteria</taxon>
        <taxon>Pseudomonadati</taxon>
        <taxon>Pseudomonadota</taxon>
        <taxon>Alphaproteobacteria</taxon>
        <taxon>Rhodospirillales</taxon>
        <taxon>Rhodospirillaceae</taxon>
    </lineage>
</organism>
<protein>
    <recommendedName>
        <fullName evidence="4">Chemotaxis protein CheZ</fullName>
    </recommendedName>
</protein>
<name>A0ABW5DV61_9PROT</name>
<gene>
    <name evidence="2" type="ORF">ACFSM5_17915</name>
</gene>
<accession>A0ABW5DV61</accession>
<dbReference type="Gene3D" id="1.10.287.500">
    <property type="entry name" value="Helix hairpin bin"/>
    <property type="match status" value="1"/>
</dbReference>
<dbReference type="Proteomes" id="UP001597295">
    <property type="component" value="Unassembled WGS sequence"/>
</dbReference>
<sequence length="165" mass="17701">MTEIDTARLTATLAEVKQQLEFIQSEIASIRHPMATEDRLNAASLELDAIVQATEKATNGILGLAEKIADEAGKVPGAEKISELAEELFTECAFQDITGQRVAKVITTLTFVDERIGTIIDLFGDEFNNVPVPENGPADADSNLLNGPQLNKPGVSQSDIDAMFG</sequence>
<reference evidence="3" key="1">
    <citation type="journal article" date="2019" name="Int. J. Syst. Evol. Microbiol.">
        <title>The Global Catalogue of Microorganisms (GCM) 10K type strain sequencing project: providing services to taxonomists for standard genome sequencing and annotation.</title>
        <authorList>
            <consortium name="The Broad Institute Genomics Platform"/>
            <consortium name="The Broad Institute Genome Sequencing Center for Infectious Disease"/>
            <person name="Wu L."/>
            <person name="Ma J."/>
        </authorList>
    </citation>
    <scope>NUCLEOTIDE SEQUENCE [LARGE SCALE GENOMIC DNA]</scope>
    <source>
        <strain evidence="3">CGMCC 1.19062</strain>
    </source>
</reference>
<evidence type="ECO:0008006" key="4">
    <source>
        <dbReference type="Google" id="ProtNLM"/>
    </source>
</evidence>
<evidence type="ECO:0000313" key="2">
    <source>
        <dbReference type="EMBL" id="MFD2264787.1"/>
    </source>
</evidence>
<feature type="region of interest" description="Disordered" evidence="1">
    <location>
        <begin position="133"/>
        <end position="165"/>
    </location>
</feature>